<keyword evidence="4 6" id="KW-1133">Transmembrane helix</keyword>
<organism evidence="7 8">
    <name type="scientific">Candidatus Harrisonbacteria bacterium CG10_big_fil_rev_8_21_14_0_10_49_15</name>
    <dbReference type="NCBI Taxonomy" id="1974587"/>
    <lineage>
        <taxon>Bacteria</taxon>
        <taxon>Candidatus Harrisoniibacteriota</taxon>
    </lineage>
</organism>
<comment type="subcellular location">
    <subcellularLocation>
        <location evidence="1">Membrane</location>
        <topology evidence="1">Multi-pass membrane protein</topology>
    </subcellularLocation>
</comment>
<accession>A0A2H0UKV4</accession>
<dbReference type="InterPro" id="IPR002549">
    <property type="entry name" value="AI-2E-like"/>
</dbReference>
<dbReference type="PANTHER" id="PTHR21716">
    <property type="entry name" value="TRANSMEMBRANE PROTEIN"/>
    <property type="match status" value="1"/>
</dbReference>
<feature type="transmembrane region" description="Helical" evidence="6">
    <location>
        <begin position="306"/>
        <end position="336"/>
    </location>
</feature>
<evidence type="ECO:0000256" key="1">
    <source>
        <dbReference type="ARBA" id="ARBA00004141"/>
    </source>
</evidence>
<sequence length="358" mass="38906">MTTPSRGIQLSFFFLVFAALAVLAFFIFEPYVNALVLAATFAVISFPLYKKVLWLFRGKLPSVASAVTVVMVSLIVLTPLTYLGVQVFTEANLLYERLSDPERSEENPLGADVRVSTNKYLQGIQEKIAGGLAVNFESYVQRGLTFLFENVGEFFKSIAAFGLALFIWVLAFYYFLRDGKRLSELFVHFSPLSDKYDKEIVDRIGIAIRSTIGGSLIVALLQGILAGVGFAIFGIPTPAIWGLVAVLAALIPTVGTAIVTLPAVGYLLVIGHTSEALGMLIWGVVIVGLVDNILRPKLIERGIRIHPLIILLSVLGGIALFGPVGFITGPIIVTLLGELLKIYREMIVEGRNKQLSGG</sequence>
<keyword evidence="3 6" id="KW-0812">Transmembrane</keyword>
<feature type="transmembrane region" description="Helical" evidence="6">
    <location>
        <begin position="239"/>
        <end position="269"/>
    </location>
</feature>
<evidence type="ECO:0000256" key="6">
    <source>
        <dbReference type="SAM" id="Phobius"/>
    </source>
</evidence>
<reference evidence="8" key="1">
    <citation type="submission" date="2017-09" db="EMBL/GenBank/DDBJ databases">
        <title>Depth-based differentiation of microbial function through sediment-hosted aquifers and enrichment of novel symbionts in the deep terrestrial subsurface.</title>
        <authorList>
            <person name="Probst A.J."/>
            <person name="Ladd B."/>
            <person name="Jarett J.K."/>
            <person name="Geller-Mcgrath D.E."/>
            <person name="Sieber C.M.K."/>
            <person name="Emerson J.B."/>
            <person name="Anantharaman K."/>
            <person name="Thomas B.C."/>
            <person name="Malmstrom R."/>
            <person name="Stieglmeier M."/>
            <person name="Klingl A."/>
            <person name="Woyke T."/>
            <person name="Ryan C.M."/>
            <person name="Banfield J.F."/>
        </authorList>
    </citation>
    <scope>NUCLEOTIDE SEQUENCE [LARGE SCALE GENOMIC DNA]</scope>
</reference>
<evidence type="ECO:0000313" key="8">
    <source>
        <dbReference type="Proteomes" id="UP000229526"/>
    </source>
</evidence>
<feature type="transmembrane region" description="Helical" evidence="6">
    <location>
        <begin position="7"/>
        <end position="28"/>
    </location>
</feature>
<feature type="transmembrane region" description="Helical" evidence="6">
    <location>
        <begin position="154"/>
        <end position="176"/>
    </location>
</feature>
<feature type="transmembrane region" description="Helical" evidence="6">
    <location>
        <begin position="63"/>
        <end position="85"/>
    </location>
</feature>
<feature type="transmembrane region" description="Helical" evidence="6">
    <location>
        <begin position="212"/>
        <end position="233"/>
    </location>
</feature>
<evidence type="ECO:0000256" key="3">
    <source>
        <dbReference type="ARBA" id="ARBA00022692"/>
    </source>
</evidence>
<gene>
    <name evidence="7" type="ORF">COU11_02335</name>
</gene>
<keyword evidence="5 6" id="KW-0472">Membrane</keyword>
<dbReference type="Proteomes" id="UP000229526">
    <property type="component" value="Unassembled WGS sequence"/>
</dbReference>
<dbReference type="EMBL" id="PFBD01000020">
    <property type="protein sequence ID" value="PIR87044.1"/>
    <property type="molecule type" value="Genomic_DNA"/>
</dbReference>
<evidence type="ECO:0000256" key="4">
    <source>
        <dbReference type="ARBA" id="ARBA00022989"/>
    </source>
</evidence>
<dbReference type="PANTHER" id="PTHR21716:SF4">
    <property type="entry name" value="TRANSMEMBRANE PROTEIN 245"/>
    <property type="match status" value="1"/>
</dbReference>
<dbReference type="Pfam" id="PF01594">
    <property type="entry name" value="AI-2E_transport"/>
    <property type="match status" value="1"/>
</dbReference>
<comment type="caution">
    <text evidence="7">The sequence shown here is derived from an EMBL/GenBank/DDBJ whole genome shotgun (WGS) entry which is preliminary data.</text>
</comment>
<dbReference type="AlphaFoldDB" id="A0A2H0UKV4"/>
<feature type="transmembrane region" description="Helical" evidence="6">
    <location>
        <begin position="34"/>
        <end position="56"/>
    </location>
</feature>
<evidence type="ECO:0000256" key="5">
    <source>
        <dbReference type="ARBA" id="ARBA00023136"/>
    </source>
</evidence>
<feature type="transmembrane region" description="Helical" evidence="6">
    <location>
        <begin position="276"/>
        <end position="294"/>
    </location>
</feature>
<evidence type="ECO:0000313" key="7">
    <source>
        <dbReference type="EMBL" id="PIR87044.1"/>
    </source>
</evidence>
<dbReference type="GO" id="GO:0016020">
    <property type="term" value="C:membrane"/>
    <property type="evidence" value="ECO:0007669"/>
    <property type="project" value="UniProtKB-SubCell"/>
</dbReference>
<proteinExistence type="inferred from homology"/>
<name>A0A2H0UKV4_9BACT</name>
<evidence type="ECO:0000256" key="2">
    <source>
        <dbReference type="ARBA" id="ARBA00009773"/>
    </source>
</evidence>
<evidence type="ECO:0008006" key="9">
    <source>
        <dbReference type="Google" id="ProtNLM"/>
    </source>
</evidence>
<comment type="similarity">
    <text evidence="2">Belongs to the autoinducer-2 exporter (AI-2E) (TC 2.A.86) family.</text>
</comment>
<protein>
    <recommendedName>
        <fullName evidence="9">AI-2E family transporter</fullName>
    </recommendedName>
</protein>